<evidence type="ECO:0000313" key="1">
    <source>
        <dbReference type="EMBL" id="MCK9802141.1"/>
    </source>
</evidence>
<reference evidence="1 2" key="1">
    <citation type="journal article" date="2022" name="Int. J. Syst. Evol. Microbiol.">
        <title>Pseudomonas aegrilactucae sp. nov. and Pseudomonas morbosilactucae sp. nov., pathogens causing bacterial rot of lettuce in Japan.</title>
        <authorList>
            <person name="Sawada H."/>
            <person name="Fujikawa T."/>
            <person name="Satou M."/>
        </authorList>
    </citation>
    <scope>NUCLEOTIDE SEQUENCE [LARGE SCALE GENOMIC DNA]</scope>
    <source>
        <strain evidence="1 2">MAFF 302030</strain>
    </source>
</reference>
<dbReference type="Proteomes" id="UP001155059">
    <property type="component" value="Unassembled WGS sequence"/>
</dbReference>
<accession>A0A9X1Z1Y8</accession>
<dbReference type="RefSeq" id="WP_268267242.1">
    <property type="nucleotide sequence ID" value="NZ_JALQCW010000108.1"/>
</dbReference>
<evidence type="ECO:0000313" key="2">
    <source>
        <dbReference type="Proteomes" id="UP001155059"/>
    </source>
</evidence>
<organism evidence="1 2">
    <name type="scientific">Pseudomonas morbosilactucae</name>
    <dbReference type="NCBI Taxonomy" id="2938197"/>
    <lineage>
        <taxon>Bacteria</taxon>
        <taxon>Pseudomonadati</taxon>
        <taxon>Pseudomonadota</taxon>
        <taxon>Gammaproteobacteria</taxon>
        <taxon>Pseudomonadales</taxon>
        <taxon>Pseudomonadaceae</taxon>
        <taxon>Pseudomonas</taxon>
    </lineage>
</organism>
<sequence>MSRSGYSDDCGGWDLICWRGAVNSALRGKRGQAFLVELRDALDAMPEKRLVADTLEADGQFCTLGALGAKRGVDMSTIDAHCRETVSEAFGIAPAMAAEVVFENDECGWNETPEQRWQRMRKWIDSHIKQVTP</sequence>
<proteinExistence type="predicted"/>
<name>A0A9X1Z1Y8_9PSED</name>
<dbReference type="AlphaFoldDB" id="A0A9X1Z1Y8"/>
<dbReference type="EMBL" id="JALQCW010000108">
    <property type="protein sequence ID" value="MCK9802141.1"/>
    <property type="molecule type" value="Genomic_DNA"/>
</dbReference>
<comment type="caution">
    <text evidence="1">The sequence shown here is derived from an EMBL/GenBank/DDBJ whole genome shotgun (WGS) entry which is preliminary data.</text>
</comment>
<gene>
    <name evidence="1" type="ORF">M1B34_31895</name>
</gene>
<protein>
    <submittedName>
        <fullName evidence="1">Uncharacterized protein</fullName>
    </submittedName>
</protein>
<reference evidence="1 2" key="2">
    <citation type="journal article" date="2023" name="Plant Pathol.">
        <title>Dismantling and reorganizing Pseudomonas marginalis sensu#lato.</title>
        <authorList>
            <person name="Sawada H."/>
            <person name="Fujikawa T."/>
            <person name="Satou M."/>
        </authorList>
    </citation>
    <scope>NUCLEOTIDE SEQUENCE [LARGE SCALE GENOMIC DNA]</scope>
    <source>
        <strain evidence="1 2">MAFF 302030</strain>
    </source>
</reference>